<evidence type="ECO:0000313" key="17">
    <source>
        <dbReference type="Proteomes" id="UP000002038"/>
    </source>
</evidence>
<comment type="similarity">
    <text evidence="2">Belongs to the AAA ATPase family. BCS1 subfamily.</text>
</comment>
<dbReference type="InterPro" id="IPR014851">
    <property type="entry name" value="BCS1_N"/>
</dbReference>
<dbReference type="PROSITE" id="PS00674">
    <property type="entry name" value="AAA"/>
    <property type="match status" value="1"/>
</dbReference>
<dbReference type="KEGG" id="bgh:BDBG_08151"/>
<evidence type="ECO:0000259" key="14">
    <source>
        <dbReference type="SMART" id="SM00382"/>
    </source>
</evidence>
<keyword evidence="8" id="KW-1133">Transmembrane helix</keyword>
<dbReference type="Pfam" id="PF00004">
    <property type="entry name" value="AAA"/>
    <property type="match status" value="1"/>
</dbReference>
<protein>
    <submittedName>
        <fullName evidence="16">Cell division protease ftsH</fullName>
    </submittedName>
</protein>
<dbReference type="Pfam" id="PF08740">
    <property type="entry name" value="BCS1_N"/>
    <property type="match status" value="1"/>
</dbReference>
<keyword evidence="3" id="KW-0812">Transmembrane</keyword>
<dbReference type="GO" id="GO:0016887">
    <property type="term" value="F:ATP hydrolysis activity"/>
    <property type="evidence" value="ECO:0007669"/>
    <property type="project" value="InterPro"/>
</dbReference>
<dbReference type="RefSeq" id="XP_031580581.1">
    <property type="nucleotide sequence ID" value="XM_031723426.1"/>
</dbReference>
<keyword evidence="16" id="KW-0131">Cell cycle</keyword>
<name>A0A179V0B6_BLAGS</name>
<evidence type="ECO:0000256" key="12">
    <source>
        <dbReference type="RuleBase" id="RU003651"/>
    </source>
</evidence>
<dbReference type="InterPro" id="IPR050747">
    <property type="entry name" value="Mitochondrial_chaperone_BCS1"/>
</dbReference>
<dbReference type="GO" id="GO:0051301">
    <property type="term" value="P:cell division"/>
    <property type="evidence" value="ECO:0007669"/>
    <property type="project" value="UniProtKB-KW"/>
</dbReference>
<evidence type="ECO:0000256" key="2">
    <source>
        <dbReference type="ARBA" id="ARBA00007448"/>
    </source>
</evidence>
<gene>
    <name evidence="16" type="ORF">BDBG_08151</name>
</gene>
<keyword evidence="16" id="KW-0645">Protease</keyword>
<dbReference type="InterPro" id="IPR057495">
    <property type="entry name" value="AAA_lid_BCS1"/>
</dbReference>
<dbReference type="GO" id="GO:0008233">
    <property type="term" value="F:peptidase activity"/>
    <property type="evidence" value="ECO:0007669"/>
    <property type="project" value="UniProtKB-KW"/>
</dbReference>
<proteinExistence type="inferred from homology"/>
<evidence type="ECO:0000256" key="9">
    <source>
        <dbReference type="ARBA" id="ARBA00023128"/>
    </source>
</evidence>
<accession>A0A179V0B6</accession>
<evidence type="ECO:0000256" key="13">
    <source>
        <dbReference type="SAM" id="MobiDB-lite"/>
    </source>
</evidence>
<dbReference type="Gene3D" id="3.40.50.300">
    <property type="entry name" value="P-loop containing nucleotide triphosphate hydrolases"/>
    <property type="match status" value="1"/>
</dbReference>
<evidence type="ECO:0000256" key="1">
    <source>
        <dbReference type="ARBA" id="ARBA00004434"/>
    </source>
</evidence>
<dbReference type="InterPro" id="IPR003960">
    <property type="entry name" value="ATPase_AAA_CS"/>
</dbReference>
<evidence type="ECO:0000256" key="3">
    <source>
        <dbReference type="ARBA" id="ARBA00022692"/>
    </source>
</evidence>
<comment type="catalytic activity">
    <reaction evidence="11">
        <text>ATP + H2O = ADP + phosphate + H(+)</text>
        <dbReference type="Rhea" id="RHEA:13065"/>
        <dbReference type="ChEBI" id="CHEBI:15377"/>
        <dbReference type="ChEBI" id="CHEBI:15378"/>
        <dbReference type="ChEBI" id="CHEBI:30616"/>
        <dbReference type="ChEBI" id="CHEBI:43474"/>
        <dbReference type="ChEBI" id="CHEBI:456216"/>
    </reaction>
    <physiologicalReaction direction="left-to-right" evidence="11">
        <dbReference type="Rhea" id="RHEA:13066"/>
    </physiologicalReaction>
</comment>
<organism evidence="16 17">
    <name type="scientific">Blastomyces gilchristii (strain SLH14081)</name>
    <name type="common">Blastomyces dermatitidis</name>
    <dbReference type="NCBI Taxonomy" id="559298"/>
    <lineage>
        <taxon>Eukaryota</taxon>
        <taxon>Fungi</taxon>
        <taxon>Dikarya</taxon>
        <taxon>Ascomycota</taxon>
        <taxon>Pezizomycotina</taxon>
        <taxon>Eurotiomycetes</taxon>
        <taxon>Eurotiomycetidae</taxon>
        <taxon>Onygenales</taxon>
        <taxon>Ajellomycetaceae</taxon>
        <taxon>Blastomyces</taxon>
    </lineage>
</organism>
<keyword evidence="7 12" id="KW-0067">ATP-binding</keyword>
<evidence type="ECO:0000256" key="10">
    <source>
        <dbReference type="ARBA" id="ARBA00023136"/>
    </source>
</evidence>
<dbReference type="PANTHER" id="PTHR23070">
    <property type="entry name" value="BCS1 AAA-TYPE ATPASE"/>
    <property type="match status" value="1"/>
</dbReference>
<keyword evidence="5" id="KW-0999">Mitochondrion inner membrane</keyword>
<keyword evidence="17" id="KW-1185">Reference proteome</keyword>
<dbReference type="GO" id="GO:0005524">
    <property type="term" value="F:ATP binding"/>
    <property type="evidence" value="ECO:0007669"/>
    <property type="project" value="UniProtKB-KW"/>
</dbReference>
<feature type="region of interest" description="Disordered" evidence="13">
    <location>
        <begin position="298"/>
        <end position="321"/>
    </location>
</feature>
<dbReference type="SMART" id="SM00382">
    <property type="entry name" value="AAA"/>
    <property type="match status" value="1"/>
</dbReference>
<dbReference type="GO" id="GO:0006508">
    <property type="term" value="P:proteolysis"/>
    <property type="evidence" value="ECO:0007669"/>
    <property type="project" value="UniProtKB-KW"/>
</dbReference>
<keyword evidence="6" id="KW-0378">Hydrolase</keyword>
<keyword evidence="9" id="KW-0496">Mitochondrion</keyword>
<dbReference type="EMBL" id="GG657469">
    <property type="protein sequence ID" value="OAT12858.1"/>
    <property type="molecule type" value="Genomic_DNA"/>
</dbReference>
<dbReference type="GO" id="GO:0005743">
    <property type="term" value="C:mitochondrial inner membrane"/>
    <property type="evidence" value="ECO:0007669"/>
    <property type="project" value="UniProtKB-SubCell"/>
</dbReference>
<evidence type="ECO:0000256" key="8">
    <source>
        <dbReference type="ARBA" id="ARBA00022989"/>
    </source>
</evidence>
<sequence>MNAFNGAGSLPIHTAPSQISIMDVFFPGFTGISASMQQLLAGNLNSYAHLVCMGGMFLFLGRYAYRYMTELVEAYFTSTVHISYYNEAYDMLIAWVSTQPFAHKARSSLVSIDGMQRRAYADDLTKEYKKKPLHFSPWNGSFFFMYKKHLLRFQCMAKDTKKEISISCIGGSSQILRELLSDCRAKKAKARDIRPISTVIMDEDEKMAVLKDIDDFLDERARGWYAKRGIPYQRGFLLYGPPGTGKSSFSLSVAGRFELDIYVLNLSSIDDSRLNSLFAQLPPHCVILLEDIDAASTRRTGDSETTENAGQAAVRPSQKSKSQGNVSLSALLNALDGVSSQEGRLLIMTTNHIERLDDALIRPGRVDRKVLFQLADEKMSSRLFCTVFKESVEDDSKPKKKTDDETIERPDEDHRSPEKKIYDETIDELAGAFAAKVPDQVFSPAEILLSFLLEHKQSPTDAVAEVENWVAKASKERGKVNNYARARAILNPTDSFEDLTESTQAHNV</sequence>
<dbReference type="GeneID" id="8508692"/>
<keyword evidence="10" id="KW-0472">Membrane</keyword>
<dbReference type="OrthoDB" id="4185683at2759"/>
<dbReference type="InterPro" id="IPR003959">
    <property type="entry name" value="ATPase_AAA_core"/>
</dbReference>
<keyword evidence="4 12" id="KW-0547">Nucleotide-binding</keyword>
<dbReference type="InterPro" id="IPR027417">
    <property type="entry name" value="P-loop_NTPase"/>
</dbReference>
<dbReference type="SMART" id="SM01024">
    <property type="entry name" value="BCS1_N"/>
    <property type="match status" value="1"/>
</dbReference>
<keyword evidence="16" id="KW-0132">Cell division</keyword>
<reference evidence="17" key="1">
    <citation type="journal article" date="2015" name="PLoS Genet.">
        <title>The dynamic genome and transcriptome of the human fungal pathogen Blastomyces and close relative Emmonsia.</title>
        <authorList>
            <person name="Munoz J.F."/>
            <person name="Gauthier G.M."/>
            <person name="Desjardins C.A."/>
            <person name="Gallo J.E."/>
            <person name="Holder J."/>
            <person name="Sullivan T.D."/>
            <person name="Marty A.J."/>
            <person name="Carmen J.C."/>
            <person name="Chen Z."/>
            <person name="Ding L."/>
            <person name="Gujja S."/>
            <person name="Magrini V."/>
            <person name="Misas E."/>
            <person name="Mitreva M."/>
            <person name="Priest M."/>
            <person name="Saif S."/>
            <person name="Whiston E.A."/>
            <person name="Young S."/>
            <person name="Zeng Q."/>
            <person name="Goldman W.E."/>
            <person name="Mardis E.R."/>
            <person name="Taylor J.W."/>
            <person name="McEwen J.G."/>
            <person name="Clay O.K."/>
            <person name="Klein B.S."/>
            <person name="Cuomo C.A."/>
        </authorList>
    </citation>
    <scope>NUCLEOTIDE SEQUENCE [LARGE SCALE GENOMIC DNA]</scope>
    <source>
        <strain evidence="17">SLH14081</strain>
    </source>
</reference>
<dbReference type="AlphaFoldDB" id="A0A179V0B6"/>
<dbReference type="STRING" id="559298.A0A179V0B6"/>
<feature type="domain" description="AAA+ ATPase" evidence="14">
    <location>
        <begin position="232"/>
        <end position="376"/>
    </location>
</feature>
<dbReference type="VEuPathDB" id="FungiDB:BDBG_08151"/>
<evidence type="ECO:0000256" key="5">
    <source>
        <dbReference type="ARBA" id="ARBA00022792"/>
    </source>
</evidence>
<evidence type="ECO:0000256" key="11">
    <source>
        <dbReference type="ARBA" id="ARBA00048778"/>
    </source>
</evidence>
<dbReference type="Pfam" id="PF25426">
    <property type="entry name" value="AAA_lid_BCS1"/>
    <property type="match status" value="1"/>
</dbReference>
<feature type="region of interest" description="Disordered" evidence="13">
    <location>
        <begin position="394"/>
        <end position="420"/>
    </location>
</feature>
<evidence type="ECO:0000256" key="7">
    <source>
        <dbReference type="ARBA" id="ARBA00022840"/>
    </source>
</evidence>
<evidence type="ECO:0000256" key="4">
    <source>
        <dbReference type="ARBA" id="ARBA00022741"/>
    </source>
</evidence>
<evidence type="ECO:0000313" key="16">
    <source>
        <dbReference type="EMBL" id="OAT12858.1"/>
    </source>
</evidence>
<evidence type="ECO:0000259" key="15">
    <source>
        <dbReference type="SMART" id="SM01024"/>
    </source>
</evidence>
<comment type="subcellular location">
    <subcellularLocation>
        <location evidence="1">Mitochondrion inner membrane</location>
        <topology evidence="1">Single-pass membrane protein</topology>
    </subcellularLocation>
</comment>
<feature type="domain" description="BCS1 N-terminal" evidence="15">
    <location>
        <begin position="52"/>
        <end position="199"/>
    </location>
</feature>
<dbReference type="SUPFAM" id="SSF52540">
    <property type="entry name" value="P-loop containing nucleoside triphosphate hydrolases"/>
    <property type="match status" value="1"/>
</dbReference>
<dbReference type="InterPro" id="IPR003593">
    <property type="entry name" value="AAA+_ATPase"/>
</dbReference>
<dbReference type="Proteomes" id="UP000002038">
    <property type="component" value="Unassembled WGS sequence"/>
</dbReference>
<evidence type="ECO:0000256" key="6">
    <source>
        <dbReference type="ARBA" id="ARBA00022801"/>
    </source>
</evidence>